<dbReference type="InterPro" id="IPR036013">
    <property type="entry name" value="Band_7/SPFH_dom_sf"/>
</dbReference>
<keyword evidence="2" id="KW-0999">Mitochondrion inner membrane</keyword>
<dbReference type="PANTHER" id="PTHR23222:SF32">
    <property type="entry name" value="PROHIBITIN"/>
    <property type="match status" value="1"/>
</dbReference>
<dbReference type="SMART" id="SM00244">
    <property type="entry name" value="PHB"/>
    <property type="match status" value="1"/>
</dbReference>
<feature type="domain" description="Band 7" evidence="3">
    <location>
        <begin position="25"/>
        <end position="187"/>
    </location>
</feature>
<dbReference type="InterPro" id="IPR001107">
    <property type="entry name" value="Band_7"/>
</dbReference>
<dbReference type="PANTHER" id="PTHR23222">
    <property type="entry name" value="PROHIBITIN"/>
    <property type="match status" value="1"/>
</dbReference>
<evidence type="ECO:0000256" key="1">
    <source>
        <dbReference type="ARBA" id="ARBA00009658"/>
    </source>
</evidence>
<sequence length="282" mass="30679">MAAKVFESIGEFGLALVVVGGMLNSALHNVNTGHIAVIFDRFCGVQDIVVGEGTHFLIPWVQKPITCDCCSRPPNVPVITGSKDLQNVSITLRILFRPVASQLPCIFTSIREDYDERVLPSIVTKIFKSVVSRFDAGELITHRELLSRQVSDKFTEPAATFGLILDDVSLTHPIFQKDFTEAVETKEGAQQEAERARFVVEKAEQQKMATIISAEGDSMAAKLIPNSLATAGDHLIELSKLEAAEDIAYQLSRSGNIIYLPPPAAPVRAHPACTSAGTRPQP</sequence>
<evidence type="ECO:0000259" key="3">
    <source>
        <dbReference type="SMART" id="SM00244"/>
    </source>
</evidence>
<keyword evidence="2" id="KW-0472">Membrane</keyword>
<organism evidence="4">
    <name type="scientific">Macaca mulatta</name>
    <name type="common">Rhesus macaque</name>
    <dbReference type="NCBI Taxonomy" id="9544"/>
    <lineage>
        <taxon>Eukaryota</taxon>
        <taxon>Metazoa</taxon>
        <taxon>Chordata</taxon>
        <taxon>Craniata</taxon>
        <taxon>Vertebrata</taxon>
        <taxon>Euteleostomi</taxon>
        <taxon>Mammalia</taxon>
        <taxon>Eutheria</taxon>
        <taxon>Euarchontoglires</taxon>
        <taxon>Primates</taxon>
        <taxon>Haplorrhini</taxon>
        <taxon>Catarrhini</taxon>
        <taxon>Cercopithecidae</taxon>
        <taxon>Cercopithecinae</taxon>
        <taxon>Macaca</taxon>
    </lineage>
</organism>
<dbReference type="AlphaFoldDB" id="G7NR40"/>
<proteinExistence type="inferred from homology"/>
<protein>
    <recommendedName>
        <fullName evidence="2">Prohibitin</fullName>
    </recommendedName>
</protein>
<evidence type="ECO:0000256" key="2">
    <source>
        <dbReference type="RuleBase" id="RU366048"/>
    </source>
</evidence>
<reference evidence="4" key="1">
    <citation type="journal article" date="2011" name="Nat. Biotechnol.">
        <title>Genome sequencing and comparison of two nonhuman primate animal models, the cynomolgus and Chinese rhesus macaques.</title>
        <authorList>
            <person name="Yan G."/>
            <person name="Zhang G."/>
            <person name="Fang X."/>
            <person name="Zhang Y."/>
            <person name="Li C."/>
            <person name="Ling F."/>
            <person name="Cooper D.N."/>
            <person name="Li Q."/>
            <person name="Li Y."/>
            <person name="van Gool A.J."/>
            <person name="Du H."/>
            <person name="Chen J."/>
            <person name="Chen R."/>
            <person name="Zhang P."/>
            <person name="Huang Z."/>
            <person name="Thompson J.R."/>
            <person name="Meng Y."/>
            <person name="Bai Y."/>
            <person name="Wang J."/>
            <person name="Zhuo M."/>
            <person name="Wang T."/>
            <person name="Huang Y."/>
            <person name="Wei L."/>
            <person name="Li J."/>
            <person name="Wang Z."/>
            <person name="Hu H."/>
            <person name="Yang P."/>
            <person name="Le L."/>
            <person name="Stenson P.D."/>
            <person name="Li B."/>
            <person name="Liu X."/>
            <person name="Ball E.V."/>
            <person name="An N."/>
            <person name="Huang Q."/>
            <person name="Zhang Y."/>
            <person name="Fan W."/>
            <person name="Zhang X."/>
            <person name="Li Y."/>
            <person name="Wang W."/>
            <person name="Katze M.G."/>
            <person name="Su B."/>
            <person name="Nielsen R."/>
            <person name="Yang H."/>
            <person name="Wang J."/>
            <person name="Wang X."/>
            <person name="Wang J."/>
        </authorList>
    </citation>
    <scope>NUCLEOTIDE SEQUENCE [LARGE SCALE GENOMIC DNA]</scope>
    <source>
        <strain evidence="4">CR-5</strain>
    </source>
</reference>
<dbReference type="SUPFAM" id="SSF117892">
    <property type="entry name" value="Band 7/SPFH domain"/>
    <property type="match status" value="1"/>
</dbReference>
<gene>
    <name evidence="4" type="ORF">EGK_13025</name>
</gene>
<comment type="subcellular location">
    <subcellularLocation>
        <location evidence="2">Mitochondrion inner membrane</location>
    </subcellularLocation>
</comment>
<dbReference type="PRINTS" id="PR00679">
    <property type="entry name" value="PROHIBITIN"/>
</dbReference>
<dbReference type="Pfam" id="PF01145">
    <property type="entry name" value="Band_7"/>
    <property type="match status" value="1"/>
</dbReference>
<dbReference type="InterPro" id="IPR000163">
    <property type="entry name" value="Prohibitin"/>
</dbReference>
<keyword evidence="2" id="KW-0496">Mitochondrion</keyword>
<dbReference type="CDD" id="cd03401">
    <property type="entry name" value="SPFH_prohibitin"/>
    <property type="match status" value="1"/>
</dbReference>
<dbReference type="EMBL" id="CM001272">
    <property type="protein sequence ID" value="EHH31871.1"/>
    <property type="molecule type" value="Genomic_DNA"/>
</dbReference>
<evidence type="ECO:0000313" key="4">
    <source>
        <dbReference type="EMBL" id="EHH31871.1"/>
    </source>
</evidence>
<dbReference type="Proteomes" id="UP000013456">
    <property type="component" value="Chromosome 20"/>
</dbReference>
<dbReference type="Gene3D" id="3.30.479.30">
    <property type="entry name" value="Band 7 domain"/>
    <property type="match status" value="1"/>
</dbReference>
<comment type="similarity">
    <text evidence="1 2">Belongs to the prohibitin family.</text>
</comment>
<accession>G7NR40</accession>
<dbReference type="GO" id="GO:0005743">
    <property type="term" value="C:mitochondrial inner membrane"/>
    <property type="evidence" value="ECO:0007669"/>
    <property type="project" value="UniProtKB-SubCell"/>
</dbReference>
<name>G7NR40_MACMU</name>